<dbReference type="InterPro" id="IPR044146">
    <property type="entry name" value="S1_Tex"/>
</dbReference>
<dbReference type="EMBL" id="LRPN01000212">
    <property type="protein sequence ID" value="KWZ76092.1"/>
    <property type="molecule type" value="Genomic_DNA"/>
</dbReference>
<feature type="domain" description="S1 motif" evidence="2">
    <location>
        <begin position="653"/>
        <end position="722"/>
    </location>
</feature>
<dbReference type="RefSeq" id="WP_014096817.1">
    <property type="nucleotide sequence ID" value="NZ_KQ955939.1"/>
</dbReference>
<protein>
    <submittedName>
        <fullName evidence="3">Tex-like protein</fullName>
    </submittedName>
</protein>
<dbReference type="InterPro" id="IPR055179">
    <property type="entry name" value="Tex-like_central_region"/>
</dbReference>
<dbReference type="InterPro" id="IPR041692">
    <property type="entry name" value="HHH_9"/>
</dbReference>
<dbReference type="PROSITE" id="PS50126">
    <property type="entry name" value="S1"/>
    <property type="match status" value="1"/>
</dbReference>
<feature type="coiled-coil region" evidence="1">
    <location>
        <begin position="145"/>
        <end position="172"/>
    </location>
</feature>
<dbReference type="CDD" id="cd05685">
    <property type="entry name" value="S1_Tex"/>
    <property type="match status" value="1"/>
</dbReference>
<dbReference type="Proteomes" id="UP000070376">
    <property type="component" value="Unassembled WGS sequence"/>
</dbReference>
<dbReference type="SMART" id="SM00316">
    <property type="entry name" value="S1"/>
    <property type="match status" value="1"/>
</dbReference>
<sequence>MVFNLEEKQARLISQLGKELQFPEKSIRNVIGLLEDGNTVPFIARYRKEMTGALDEVQIRDIMERWNYLQNLEQRKEEVIRLIDEQGKLTEELKGKILQAEKLQLVEDLYRPYKQKRRTRATIAKEKGLEPLARWMLSFPAEGDLDAELAAYVSAEKQVASAEEALQGAKDIIAEMVSDEPKYRGWIRGQTFKTGVMASTVKDAEKDEKKVYEMYYAYEEPVRKIVPHRVLALNRGEKENILRVSIEADTERILAYLNRQVIRNEASITSGIVKEAVEDGYKRLIEPAIEREIRNELSEKAEDRAIHIFAENLRNLLLQPPLKGKTVLGVDPAYRTGCKLAVVDETGKVLKIGVIYPHPPKPKTEEAKAIVKSIIRDFKVEVIAIGNGTASQETEQWIAGILKEIEEDVSYVIVNEAGASVYSASDLARKEFPDLHVEERSAVSIARRLQDPLAELVKIDPKSVGVGQYQHDVSQKKLNESLTFVVETAVNQVGVDVNTASPSLLQYVSGLSSTVAGNIVKFRDENGKFKNRAELKKIPRLGAKTYEQSIGFLRIPDGEEPLDKTPIHPESYDAARSLLNELGMTTADIGTEKLIQSLETLSVPEMAKTLGIGELTLQDIFEALKKPGRDPRDELPKPLLKKDIMKLEDLKPGMEMQGTVRNVVDFGAFVDVGVKEDGLVHISKLSKGFVKHPLDIVSVGDIVTVWVEKVDVQKGRLSLTMLPND</sequence>
<dbReference type="InterPro" id="IPR012337">
    <property type="entry name" value="RNaseH-like_sf"/>
</dbReference>
<dbReference type="GO" id="GO:0003729">
    <property type="term" value="F:mRNA binding"/>
    <property type="evidence" value="ECO:0007669"/>
    <property type="project" value="UniProtKB-ARBA"/>
</dbReference>
<gene>
    <name evidence="3" type="ORF">HMPREF3213_04065</name>
</gene>
<dbReference type="Gene3D" id="3.30.420.140">
    <property type="entry name" value="YqgF/RNase H-like domain"/>
    <property type="match status" value="1"/>
</dbReference>
<dbReference type="FunFam" id="1.10.10.650:FF:000001">
    <property type="entry name" value="S1 RNA-binding domain 1"/>
    <property type="match status" value="1"/>
</dbReference>
<dbReference type="Pfam" id="PF00575">
    <property type="entry name" value="S1"/>
    <property type="match status" value="1"/>
</dbReference>
<dbReference type="PANTHER" id="PTHR10724">
    <property type="entry name" value="30S RIBOSOMAL PROTEIN S1"/>
    <property type="match status" value="1"/>
</dbReference>
<dbReference type="Pfam" id="PF22706">
    <property type="entry name" value="Tex_central_region"/>
    <property type="match status" value="1"/>
</dbReference>
<dbReference type="PATRIC" id="fig|1398.22.peg.4069"/>
<dbReference type="InterPro" id="IPR032639">
    <property type="entry name" value="Tex_YqgF"/>
</dbReference>
<dbReference type="InterPro" id="IPR003029">
    <property type="entry name" value="S1_domain"/>
</dbReference>
<proteinExistence type="predicted"/>
<dbReference type="Gene3D" id="2.40.50.140">
    <property type="entry name" value="Nucleic acid-binding proteins"/>
    <property type="match status" value="1"/>
</dbReference>
<dbReference type="SUPFAM" id="SSF50249">
    <property type="entry name" value="Nucleic acid-binding proteins"/>
    <property type="match status" value="1"/>
</dbReference>
<dbReference type="Pfam" id="PF12836">
    <property type="entry name" value="HHH_3"/>
    <property type="match status" value="1"/>
</dbReference>
<dbReference type="SMART" id="SM00732">
    <property type="entry name" value="YqgFc"/>
    <property type="match status" value="1"/>
</dbReference>
<dbReference type="GO" id="GO:0006412">
    <property type="term" value="P:translation"/>
    <property type="evidence" value="ECO:0007669"/>
    <property type="project" value="TreeGrafter"/>
</dbReference>
<dbReference type="InterPro" id="IPR037027">
    <property type="entry name" value="YqgF/RNaseH-like_dom_sf"/>
</dbReference>
<dbReference type="AlphaFoldDB" id="A0A133K949"/>
<dbReference type="InterPro" id="IPR023323">
    <property type="entry name" value="Tex-like_dom_sf"/>
</dbReference>
<dbReference type="SUPFAM" id="SSF158832">
    <property type="entry name" value="Tex N-terminal region-like"/>
    <property type="match status" value="1"/>
</dbReference>
<dbReference type="InterPro" id="IPR050437">
    <property type="entry name" value="Ribos_protein_bS1-like"/>
</dbReference>
<dbReference type="FunFam" id="2.40.50.140:FF:000051">
    <property type="entry name" value="RNA-binding transcriptional accessory protein"/>
    <property type="match status" value="1"/>
</dbReference>
<comment type="caution">
    <text evidence="3">The sequence shown here is derived from an EMBL/GenBank/DDBJ whole genome shotgun (WGS) entry which is preliminary data.</text>
</comment>
<evidence type="ECO:0000313" key="3">
    <source>
        <dbReference type="EMBL" id="KWZ76092.1"/>
    </source>
</evidence>
<evidence type="ECO:0000256" key="1">
    <source>
        <dbReference type="SAM" id="Coils"/>
    </source>
</evidence>
<evidence type="ECO:0000313" key="4">
    <source>
        <dbReference type="Proteomes" id="UP000070376"/>
    </source>
</evidence>
<dbReference type="GO" id="GO:0005737">
    <property type="term" value="C:cytoplasm"/>
    <property type="evidence" value="ECO:0007669"/>
    <property type="project" value="UniProtKB-ARBA"/>
</dbReference>
<dbReference type="Gene3D" id="1.10.3500.10">
    <property type="entry name" value="Tex N-terminal region-like"/>
    <property type="match status" value="1"/>
</dbReference>
<dbReference type="SUPFAM" id="SSF53098">
    <property type="entry name" value="Ribonuclease H-like"/>
    <property type="match status" value="1"/>
</dbReference>
<evidence type="ECO:0000259" key="2">
    <source>
        <dbReference type="PROSITE" id="PS50126"/>
    </source>
</evidence>
<dbReference type="Gene3D" id="1.10.10.650">
    <property type="entry name" value="RuvA domain 2-like"/>
    <property type="match status" value="1"/>
</dbReference>
<dbReference type="InterPro" id="IPR012340">
    <property type="entry name" value="NA-bd_OB-fold"/>
</dbReference>
<dbReference type="GO" id="GO:0003735">
    <property type="term" value="F:structural constituent of ribosome"/>
    <property type="evidence" value="ECO:0007669"/>
    <property type="project" value="TreeGrafter"/>
</dbReference>
<reference evidence="4" key="1">
    <citation type="submission" date="2016-01" db="EMBL/GenBank/DDBJ databases">
        <authorList>
            <person name="Mitreva M."/>
            <person name="Pepin K.H."/>
            <person name="Mihindukulasuriya K.A."/>
            <person name="Fulton R."/>
            <person name="Fronick C."/>
            <person name="O'Laughlin M."/>
            <person name="Miner T."/>
            <person name="Herter B."/>
            <person name="Rosa B.A."/>
            <person name="Cordes M."/>
            <person name="Tomlinson C."/>
            <person name="Wollam A."/>
            <person name="Palsikar V.B."/>
            <person name="Mardis E.R."/>
            <person name="Wilson R.K."/>
        </authorList>
    </citation>
    <scope>NUCLEOTIDE SEQUENCE [LARGE SCALE GENOMIC DNA]</scope>
    <source>
        <strain evidence="4">GED7749B</strain>
    </source>
</reference>
<dbReference type="FunFam" id="3.30.420.140:FF:000001">
    <property type="entry name" value="RNA-binding transcriptional accessory protein"/>
    <property type="match status" value="1"/>
</dbReference>
<keyword evidence="1" id="KW-0175">Coiled coil</keyword>
<dbReference type="Pfam" id="PF16921">
    <property type="entry name" value="Tex_YqgF"/>
    <property type="match status" value="1"/>
</dbReference>
<dbReference type="InterPro" id="IPR018974">
    <property type="entry name" value="Tex-like_N"/>
</dbReference>
<dbReference type="InterPro" id="IPR010994">
    <property type="entry name" value="RuvA_2-like"/>
</dbReference>
<dbReference type="PANTHER" id="PTHR10724:SF10">
    <property type="entry name" value="S1 RNA-BINDING DOMAIN-CONTAINING PROTEIN 1"/>
    <property type="match status" value="1"/>
</dbReference>
<dbReference type="GO" id="GO:0006139">
    <property type="term" value="P:nucleobase-containing compound metabolic process"/>
    <property type="evidence" value="ECO:0007669"/>
    <property type="project" value="InterPro"/>
</dbReference>
<dbReference type="Gene3D" id="1.10.150.310">
    <property type="entry name" value="Tex RuvX-like domain-like"/>
    <property type="match status" value="1"/>
</dbReference>
<dbReference type="FunFam" id="1.10.150.310:FF:000001">
    <property type="entry name" value="RNA-binding transcriptional accessory protein"/>
    <property type="match status" value="1"/>
</dbReference>
<dbReference type="Pfam" id="PF09371">
    <property type="entry name" value="Tex_N"/>
    <property type="match status" value="1"/>
</dbReference>
<accession>A0A133K949</accession>
<dbReference type="InterPro" id="IPR023319">
    <property type="entry name" value="Tex-like_HTH_dom_sf"/>
</dbReference>
<dbReference type="InterPro" id="IPR006641">
    <property type="entry name" value="YqgF/RNaseH-like_dom"/>
</dbReference>
<dbReference type="Pfam" id="PF17674">
    <property type="entry name" value="HHH_9"/>
    <property type="match status" value="1"/>
</dbReference>
<dbReference type="SUPFAM" id="SSF47781">
    <property type="entry name" value="RuvA domain 2-like"/>
    <property type="match status" value="2"/>
</dbReference>
<organism evidence="3 4">
    <name type="scientific">Heyndrickxia coagulans</name>
    <name type="common">Weizmannia coagulans</name>
    <dbReference type="NCBI Taxonomy" id="1398"/>
    <lineage>
        <taxon>Bacteria</taxon>
        <taxon>Bacillati</taxon>
        <taxon>Bacillota</taxon>
        <taxon>Bacilli</taxon>
        <taxon>Bacillales</taxon>
        <taxon>Bacillaceae</taxon>
        <taxon>Heyndrickxia</taxon>
    </lineage>
</organism>
<name>A0A133K949_HEYCO</name>